<dbReference type="Proteomes" id="UP000243217">
    <property type="component" value="Unassembled WGS sequence"/>
</dbReference>
<evidence type="ECO:0000256" key="2">
    <source>
        <dbReference type="ARBA" id="ARBA00022840"/>
    </source>
</evidence>
<reference evidence="3 4" key="1">
    <citation type="journal article" date="2014" name="Genome Biol. Evol.">
        <title>The secreted proteins of Achlya hypogyna and Thraustotheca clavata identify the ancestral oomycete secretome and reveal gene acquisitions by horizontal gene transfer.</title>
        <authorList>
            <person name="Misner I."/>
            <person name="Blouin N."/>
            <person name="Leonard G."/>
            <person name="Richards T.A."/>
            <person name="Lane C.E."/>
        </authorList>
    </citation>
    <scope>NUCLEOTIDE SEQUENCE [LARGE SCALE GENOMIC DNA]</scope>
    <source>
        <strain evidence="3 4">ATCC 34112</strain>
    </source>
</reference>
<evidence type="ECO:0000256" key="1">
    <source>
        <dbReference type="ARBA" id="ARBA00022741"/>
    </source>
</evidence>
<keyword evidence="1" id="KW-0547">Nucleotide-binding</keyword>
<dbReference type="GO" id="GO:0016020">
    <property type="term" value="C:membrane"/>
    <property type="evidence" value="ECO:0007669"/>
    <property type="project" value="TreeGrafter"/>
</dbReference>
<dbReference type="Gene3D" id="3.40.50.300">
    <property type="entry name" value="P-loop containing nucleotide triphosphate hydrolases"/>
    <property type="match status" value="1"/>
</dbReference>
<protein>
    <recommendedName>
        <fullName evidence="5">ATP-binding Cassette (ABC) Superfamily</fullName>
    </recommendedName>
</protein>
<dbReference type="OrthoDB" id="10263434at2759"/>
<dbReference type="GO" id="GO:0042626">
    <property type="term" value="F:ATPase-coupled transmembrane transporter activity"/>
    <property type="evidence" value="ECO:0007669"/>
    <property type="project" value="TreeGrafter"/>
</dbReference>
<dbReference type="GO" id="GO:0005524">
    <property type="term" value="F:ATP binding"/>
    <property type="evidence" value="ECO:0007669"/>
    <property type="project" value="UniProtKB-KW"/>
</dbReference>
<accession>A0A1V9Z7Y2</accession>
<dbReference type="EMBL" id="JNBS01002211">
    <property type="protein sequence ID" value="OQR94032.1"/>
    <property type="molecule type" value="Genomic_DNA"/>
</dbReference>
<feature type="non-terminal residue" evidence="3">
    <location>
        <position position="1"/>
    </location>
</feature>
<proteinExistence type="predicted"/>
<organism evidence="3 4">
    <name type="scientific">Thraustotheca clavata</name>
    <dbReference type="NCBI Taxonomy" id="74557"/>
    <lineage>
        <taxon>Eukaryota</taxon>
        <taxon>Sar</taxon>
        <taxon>Stramenopiles</taxon>
        <taxon>Oomycota</taxon>
        <taxon>Saprolegniomycetes</taxon>
        <taxon>Saprolegniales</taxon>
        <taxon>Achlyaceae</taxon>
        <taxon>Thraustotheca</taxon>
    </lineage>
</organism>
<dbReference type="SUPFAM" id="SSF52540">
    <property type="entry name" value="P-loop containing nucleoside triphosphate hydrolases"/>
    <property type="match status" value="1"/>
</dbReference>
<dbReference type="PANTHER" id="PTHR24223">
    <property type="entry name" value="ATP-BINDING CASSETTE SUB-FAMILY C"/>
    <property type="match status" value="1"/>
</dbReference>
<keyword evidence="4" id="KW-1185">Reference proteome</keyword>
<dbReference type="InterPro" id="IPR050173">
    <property type="entry name" value="ABC_transporter_C-like"/>
</dbReference>
<name>A0A1V9Z7Y2_9STRA</name>
<evidence type="ECO:0000313" key="3">
    <source>
        <dbReference type="EMBL" id="OQR94032.1"/>
    </source>
</evidence>
<dbReference type="InterPro" id="IPR027417">
    <property type="entry name" value="P-loop_NTPase"/>
</dbReference>
<dbReference type="STRING" id="74557.A0A1V9Z7Y2"/>
<comment type="caution">
    <text evidence="3">The sequence shown here is derived from an EMBL/GenBank/DDBJ whole genome shotgun (WGS) entry which is preliminary data.</text>
</comment>
<evidence type="ECO:0000313" key="4">
    <source>
        <dbReference type="Proteomes" id="UP000243217"/>
    </source>
</evidence>
<sequence length="82" mass="8995">VLLDEATANIDLESDRLIQETIKECFGDVTLMIIAHRLDTIIDSDMILVMDAGCVKEFAPPHDLLADSTSIFAQLAKQAHLA</sequence>
<gene>
    <name evidence="3" type="ORF">THRCLA_22264</name>
</gene>
<feature type="non-terminal residue" evidence="3">
    <location>
        <position position="82"/>
    </location>
</feature>
<evidence type="ECO:0008006" key="5">
    <source>
        <dbReference type="Google" id="ProtNLM"/>
    </source>
</evidence>
<dbReference type="AlphaFoldDB" id="A0A1V9Z7Y2"/>
<keyword evidence="2" id="KW-0067">ATP-binding</keyword>